<sequence length="101" mass="11409">MSDSQLLGSFYTFDYCMLRCDILVCFLLIRSAPLLLQNVGNVADFSDNALQVGKKSTSKTAQQRTGNMKMEYKSHENVRPLSDSLSSFRAPCVTRSFLSQW</sequence>
<name>A0A6G5AGB1_RHIMP</name>
<reference evidence="1" key="1">
    <citation type="submission" date="2020-03" db="EMBL/GenBank/DDBJ databases">
        <title>A transcriptome and proteome of the tick Rhipicephalus microplus shaped by the genetic composition of its hosts and developmental stage.</title>
        <authorList>
            <person name="Garcia G.R."/>
            <person name="Ribeiro J.M.C."/>
            <person name="Maruyama S.R."/>
            <person name="Gardinasse L.G."/>
            <person name="Nelson K."/>
            <person name="Ferreira B.R."/>
            <person name="Andrade T.G."/>
            <person name="Santos I.K.F.M."/>
        </authorList>
    </citation>
    <scope>NUCLEOTIDE SEQUENCE</scope>
    <source>
        <strain evidence="1">NSGR</strain>
        <tissue evidence="1">Salivary glands</tissue>
    </source>
</reference>
<accession>A0A6G5AGB1</accession>
<evidence type="ECO:0000313" key="1">
    <source>
        <dbReference type="EMBL" id="NIE50032.1"/>
    </source>
</evidence>
<organism evidence="1">
    <name type="scientific">Rhipicephalus microplus</name>
    <name type="common">Cattle tick</name>
    <name type="synonym">Boophilus microplus</name>
    <dbReference type="NCBI Taxonomy" id="6941"/>
    <lineage>
        <taxon>Eukaryota</taxon>
        <taxon>Metazoa</taxon>
        <taxon>Ecdysozoa</taxon>
        <taxon>Arthropoda</taxon>
        <taxon>Chelicerata</taxon>
        <taxon>Arachnida</taxon>
        <taxon>Acari</taxon>
        <taxon>Parasitiformes</taxon>
        <taxon>Ixodida</taxon>
        <taxon>Ixodoidea</taxon>
        <taxon>Ixodidae</taxon>
        <taxon>Rhipicephalinae</taxon>
        <taxon>Rhipicephalus</taxon>
        <taxon>Boophilus</taxon>
    </lineage>
</organism>
<protein>
    <submittedName>
        <fullName evidence="1">Uncharacterized protein</fullName>
    </submittedName>
</protein>
<proteinExistence type="predicted"/>
<dbReference type="AlphaFoldDB" id="A0A6G5AGB1"/>
<dbReference type="EMBL" id="GIKN01007759">
    <property type="protein sequence ID" value="NIE50032.1"/>
    <property type="molecule type" value="Transcribed_RNA"/>
</dbReference>